<gene>
    <name evidence="2" type="ORF">EURHEDRAFT_414593</name>
</gene>
<dbReference type="AlphaFoldDB" id="A0A017S8T5"/>
<dbReference type="HOGENOM" id="CLU_2558818_0_0_1"/>
<evidence type="ECO:0000313" key="2">
    <source>
        <dbReference type="EMBL" id="EYE93377.1"/>
    </source>
</evidence>
<keyword evidence="3" id="KW-1185">Reference proteome</keyword>
<proteinExistence type="predicted"/>
<evidence type="ECO:0000313" key="3">
    <source>
        <dbReference type="Proteomes" id="UP000019804"/>
    </source>
</evidence>
<feature type="compositionally biased region" description="Basic and acidic residues" evidence="1">
    <location>
        <begin position="62"/>
        <end position="84"/>
    </location>
</feature>
<reference evidence="3" key="1">
    <citation type="journal article" date="2014" name="Nat. Commun.">
        <title>Genomic adaptations of the halophilic Dead Sea filamentous fungus Eurotium rubrum.</title>
        <authorList>
            <person name="Kis-Papo T."/>
            <person name="Weig A.R."/>
            <person name="Riley R."/>
            <person name="Persoh D."/>
            <person name="Salamov A."/>
            <person name="Sun H."/>
            <person name="Lipzen A."/>
            <person name="Wasser S.P."/>
            <person name="Rambold G."/>
            <person name="Grigoriev I.V."/>
            <person name="Nevo E."/>
        </authorList>
    </citation>
    <scope>NUCLEOTIDE SEQUENCE [LARGE SCALE GENOMIC DNA]</scope>
    <source>
        <strain evidence="3">CBS 135680</strain>
    </source>
</reference>
<name>A0A017S8T5_ASPRC</name>
<organism evidence="2 3">
    <name type="scientific">Aspergillus ruber (strain CBS 135680)</name>
    <dbReference type="NCBI Taxonomy" id="1388766"/>
    <lineage>
        <taxon>Eukaryota</taxon>
        <taxon>Fungi</taxon>
        <taxon>Dikarya</taxon>
        <taxon>Ascomycota</taxon>
        <taxon>Pezizomycotina</taxon>
        <taxon>Eurotiomycetes</taxon>
        <taxon>Eurotiomycetidae</taxon>
        <taxon>Eurotiales</taxon>
        <taxon>Aspergillaceae</taxon>
        <taxon>Aspergillus</taxon>
        <taxon>Aspergillus subgen. Aspergillus</taxon>
    </lineage>
</organism>
<evidence type="ECO:0000256" key="1">
    <source>
        <dbReference type="SAM" id="MobiDB-lite"/>
    </source>
</evidence>
<dbReference type="RefSeq" id="XP_040637065.1">
    <property type="nucleotide sequence ID" value="XM_040782475.1"/>
</dbReference>
<dbReference type="EMBL" id="KK088432">
    <property type="protein sequence ID" value="EYE93377.1"/>
    <property type="molecule type" value="Genomic_DNA"/>
</dbReference>
<accession>A0A017S8T5</accession>
<feature type="compositionally biased region" description="Polar residues" evidence="1">
    <location>
        <begin position="1"/>
        <end position="13"/>
    </location>
</feature>
<dbReference type="GeneID" id="63697599"/>
<protein>
    <submittedName>
        <fullName evidence="2">Uncharacterized protein</fullName>
    </submittedName>
</protein>
<dbReference type="Proteomes" id="UP000019804">
    <property type="component" value="Unassembled WGS sequence"/>
</dbReference>
<feature type="region of interest" description="Disordered" evidence="1">
    <location>
        <begin position="1"/>
        <end position="84"/>
    </location>
</feature>
<feature type="compositionally biased region" description="Basic and acidic residues" evidence="1">
    <location>
        <begin position="26"/>
        <end position="35"/>
    </location>
</feature>
<dbReference type="OrthoDB" id="2590867at2759"/>
<sequence length="84" mass="8905">MSESNPTNLTQRQPADAKNVDINSKSAHDTTDKAPNEGSFPGPGGNATARAPQQPHSSKVLNKLDPRYDSDIIEAAEKEKGGGF</sequence>